<dbReference type="RefSeq" id="WP_330928158.1">
    <property type="nucleotide sequence ID" value="NZ_CP119075.1"/>
</dbReference>
<proteinExistence type="predicted"/>
<evidence type="ECO:0000313" key="1">
    <source>
        <dbReference type="EMBL" id="WED67268.1"/>
    </source>
</evidence>
<keyword evidence="2" id="KW-1185">Reference proteome</keyword>
<evidence type="ECO:0000313" key="2">
    <source>
        <dbReference type="Proteomes" id="UP001218638"/>
    </source>
</evidence>
<organism evidence="1 2">
    <name type="scientific">Synoicihabitans lomoniglobus</name>
    <dbReference type="NCBI Taxonomy" id="2909285"/>
    <lineage>
        <taxon>Bacteria</taxon>
        <taxon>Pseudomonadati</taxon>
        <taxon>Verrucomicrobiota</taxon>
        <taxon>Opitutia</taxon>
        <taxon>Opitutales</taxon>
        <taxon>Opitutaceae</taxon>
        <taxon>Synoicihabitans</taxon>
    </lineage>
</organism>
<dbReference type="EMBL" id="CP119075">
    <property type="protein sequence ID" value="WED67268.1"/>
    <property type="molecule type" value="Genomic_DNA"/>
</dbReference>
<gene>
    <name evidence="1" type="ORF">PXH66_10440</name>
</gene>
<sequence>MLGNVMNSLKAAQGIRPLSDYVVINERAHAYQTVRFEVMFEEWKGQSYVRFKTTKFRGSGKNGRERKAFAWPVEDANEPVELQAWAEQILAATKPGAEVHDPRWAIGRLFDNLTGSHWVNMIPELARQPGPPEVFLRVRIYETKWGKTVTLIEDRAGRSQLWMTVPIETIVALRDHRFNEVR</sequence>
<accession>A0AAF0CSG9</accession>
<dbReference type="Proteomes" id="UP001218638">
    <property type="component" value="Chromosome"/>
</dbReference>
<protein>
    <submittedName>
        <fullName evidence="1">Uncharacterized protein</fullName>
    </submittedName>
</protein>
<dbReference type="KEGG" id="slom:PXH66_10440"/>
<name>A0AAF0CSG9_9BACT</name>
<reference evidence="1" key="1">
    <citation type="submission" date="2023-03" db="EMBL/GenBank/DDBJ databases">
        <title>Lomoglobus Profundus gen. nov., sp. nov., a novel member of the phylum Verrucomicrobia, isolated from deep-marine sediment of South China Sea.</title>
        <authorList>
            <person name="Ahmad T."/>
            <person name="Ishaq S.E."/>
            <person name="Wang F."/>
        </authorList>
    </citation>
    <scope>NUCLEOTIDE SEQUENCE</scope>
    <source>
        <strain evidence="1">LMO-M01</strain>
    </source>
</reference>
<dbReference type="AlphaFoldDB" id="A0AAF0CSG9"/>